<evidence type="ECO:0000256" key="4">
    <source>
        <dbReference type="ARBA" id="ARBA00023125"/>
    </source>
</evidence>
<dbReference type="NCBIfam" id="TIGR02937">
    <property type="entry name" value="sigma70-ECF"/>
    <property type="match status" value="1"/>
</dbReference>
<keyword evidence="11" id="KW-1185">Reference proteome</keyword>
<dbReference type="InterPro" id="IPR007627">
    <property type="entry name" value="RNA_pol_sigma70_r2"/>
</dbReference>
<evidence type="ECO:0000259" key="9">
    <source>
        <dbReference type="Pfam" id="PF08281"/>
    </source>
</evidence>
<dbReference type="InterPro" id="IPR039425">
    <property type="entry name" value="RNA_pol_sigma-70-like"/>
</dbReference>
<organism evidence="10 11">
    <name type="scientific">Patulibacter brassicae</name>
    <dbReference type="NCBI Taxonomy" id="1705717"/>
    <lineage>
        <taxon>Bacteria</taxon>
        <taxon>Bacillati</taxon>
        <taxon>Actinomycetota</taxon>
        <taxon>Thermoleophilia</taxon>
        <taxon>Solirubrobacterales</taxon>
        <taxon>Patulibacteraceae</taxon>
        <taxon>Patulibacter</taxon>
    </lineage>
</organism>
<dbReference type="Pfam" id="PF04542">
    <property type="entry name" value="Sigma70_r2"/>
    <property type="match status" value="1"/>
</dbReference>
<feature type="domain" description="RNA polymerase sigma factor 70 region 4 type 2" evidence="9">
    <location>
        <begin position="144"/>
        <end position="189"/>
    </location>
</feature>
<evidence type="ECO:0000256" key="7">
    <source>
        <dbReference type="SAM" id="MobiDB-lite"/>
    </source>
</evidence>
<evidence type="ECO:0000256" key="1">
    <source>
        <dbReference type="ARBA" id="ARBA00010641"/>
    </source>
</evidence>
<dbReference type="SUPFAM" id="SSF88659">
    <property type="entry name" value="Sigma3 and sigma4 domains of RNA polymerase sigma factors"/>
    <property type="match status" value="1"/>
</dbReference>
<feature type="region of interest" description="Disordered" evidence="7">
    <location>
        <begin position="338"/>
        <end position="492"/>
    </location>
</feature>
<dbReference type="Pfam" id="PF08281">
    <property type="entry name" value="Sigma70_r4_2"/>
    <property type="match status" value="1"/>
</dbReference>
<keyword evidence="5 6" id="KW-0804">Transcription</keyword>
<name>A0ABU4VHD6_9ACTN</name>
<dbReference type="SUPFAM" id="SSF88946">
    <property type="entry name" value="Sigma2 domain of RNA polymerase sigma factors"/>
    <property type="match status" value="1"/>
</dbReference>
<evidence type="ECO:0000256" key="5">
    <source>
        <dbReference type="ARBA" id="ARBA00023163"/>
    </source>
</evidence>
<proteinExistence type="inferred from homology"/>
<feature type="compositionally biased region" description="Low complexity" evidence="7">
    <location>
        <begin position="338"/>
        <end position="400"/>
    </location>
</feature>
<evidence type="ECO:0000313" key="11">
    <source>
        <dbReference type="Proteomes" id="UP001277761"/>
    </source>
</evidence>
<feature type="compositionally biased region" description="Low complexity" evidence="7">
    <location>
        <begin position="408"/>
        <end position="454"/>
    </location>
</feature>
<gene>
    <name evidence="10" type="ORF">SK069_06520</name>
</gene>
<evidence type="ECO:0000256" key="2">
    <source>
        <dbReference type="ARBA" id="ARBA00023015"/>
    </source>
</evidence>
<dbReference type="PANTHER" id="PTHR43133:SF8">
    <property type="entry name" value="RNA POLYMERASE SIGMA FACTOR HI_1459-RELATED"/>
    <property type="match status" value="1"/>
</dbReference>
<reference evidence="10 11" key="1">
    <citation type="submission" date="2023-11" db="EMBL/GenBank/DDBJ databases">
        <authorList>
            <person name="Xu M."/>
            <person name="Jiang T."/>
        </authorList>
    </citation>
    <scope>NUCLEOTIDE SEQUENCE [LARGE SCALE GENOMIC DNA]</scope>
    <source>
        <strain evidence="10 11">SD</strain>
    </source>
</reference>
<comment type="caution">
    <text evidence="10">The sequence shown here is derived from an EMBL/GenBank/DDBJ whole genome shotgun (WGS) entry which is preliminary data.</text>
</comment>
<dbReference type="InterPro" id="IPR013249">
    <property type="entry name" value="RNA_pol_sigma70_r4_t2"/>
</dbReference>
<dbReference type="InterPro" id="IPR014284">
    <property type="entry name" value="RNA_pol_sigma-70_dom"/>
</dbReference>
<comment type="similarity">
    <text evidence="1 6">Belongs to the sigma-70 factor family. ECF subfamily.</text>
</comment>
<dbReference type="InterPro" id="IPR013325">
    <property type="entry name" value="RNA_pol_sigma_r2"/>
</dbReference>
<protein>
    <recommendedName>
        <fullName evidence="6">RNA polymerase sigma factor</fullName>
    </recommendedName>
</protein>
<accession>A0ABU4VHD6</accession>
<dbReference type="PANTHER" id="PTHR43133">
    <property type="entry name" value="RNA POLYMERASE ECF-TYPE SIGMA FACTO"/>
    <property type="match status" value="1"/>
</dbReference>
<dbReference type="EMBL" id="JAXAVX010000002">
    <property type="protein sequence ID" value="MDX8151237.1"/>
    <property type="molecule type" value="Genomic_DNA"/>
</dbReference>
<dbReference type="PROSITE" id="PS01063">
    <property type="entry name" value="SIGMA70_ECF"/>
    <property type="match status" value="1"/>
</dbReference>
<dbReference type="Gene3D" id="1.10.1740.10">
    <property type="match status" value="1"/>
</dbReference>
<keyword evidence="3 6" id="KW-0731">Sigma factor</keyword>
<evidence type="ECO:0000259" key="8">
    <source>
        <dbReference type="Pfam" id="PF04542"/>
    </source>
</evidence>
<feature type="domain" description="RNA polymerase sigma-70 region 2" evidence="8">
    <location>
        <begin position="42"/>
        <end position="106"/>
    </location>
</feature>
<dbReference type="InterPro" id="IPR000838">
    <property type="entry name" value="RNA_pol_sigma70_ECF_CS"/>
</dbReference>
<sequence>MEVSALDTAPSLRGPSTLLRLQSDERLVTLTRRGNQAAYEVLVQRYQSRLLAFCRHMLSSREDAEDVLQEVFANAFNAILGDDRAINVRPWLYRIARNRCLNHLRKIQPIGVDTLDDRIADNGTSAADTAHKREEFRELLGDVRALPETQRTALLLREIDALSYDQIAEAMDTTVPSVKSLLVRARVALAEASEARNLTCEEVREELGEVSESLKRVSPPVRRHLKECERCATFQTHLKANNRAMQALFPLGPLVVVKKLLAHATAGAGASGGAAVSGAAASSVAGGLITTGVSTIATKTAAGLAAAAIFTAGAVEVDHARNQSVATGQPQALLAEAHEAAPAAPPEVRVAPTPSAPPERAAAAVPAATTERTTTTTDARPRRTTTAVTPVPPAATTAPATPVPPAAAPSSPTTTTTAPPVDSGSQTVTLPATPPTATGTPTTGAPPAGTTTPKAPAPKAPAPSTATPAPPAPTPGAAGPMTVTTVAGTPAP</sequence>
<dbReference type="InterPro" id="IPR013324">
    <property type="entry name" value="RNA_pol_sigma_r3/r4-like"/>
</dbReference>
<keyword evidence="4 6" id="KW-0238">DNA-binding</keyword>
<evidence type="ECO:0000256" key="6">
    <source>
        <dbReference type="RuleBase" id="RU000716"/>
    </source>
</evidence>
<dbReference type="RefSeq" id="WP_319953387.1">
    <property type="nucleotide sequence ID" value="NZ_JAXAVX010000002.1"/>
</dbReference>
<dbReference type="Gene3D" id="1.10.10.10">
    <property type="entry name" value="Winged helix-like DNA-binding domain superfamily/Winged helix DNA-binding domain"/>
    <property type="match status" value="1"/>
</dbReference>
<dbReference type="InterPro" id="IPR036388">
    <property type="entry name" value="WH-like_DNA-bd_sf"/>
</dbReference>
<keyword evidence="2 6" id="KW-0805">Transcription regulation</keyword>
<evidence type="ECO:0000313" key="10">
    <source>
        <dbReference type="EMBL" id="MDX8151237.1"/>
    </source>
</evidence>
<dbReference type="CDD" id="cd06171">
    <property type="entry name" value="Sigma70_r4"/>
    <property type="match status" value="1"/>
</dbReference>
<feature type="compositionally biased region" description="Low complexity" evidence="7">
    <location>
        <begin position="475"/>
        <end position="485"/>
    </location>
</feature>
<evidence type="ECO:0000256" key="3">
    <source>
        <dbReference type="ARBA" id="ARBA00023082"/>
    </source>
</evidence>
<dbReference type="Proteomes" id="UP001277761">
    <property type="component" value="Unassembled WGS sequence"/>
</dbReference>